<accession>A0A2H4ZPX8</accession>
<geneLocation type="plastid" evidence="3"/>
<dbReference type="NCBIfam" id="NF005650">
    <property type="entry name" value="PRK07417.1"/>
    <property type="match status" value="1"/>
</dbReference>
<dbReference type="InterPro" id="IPR003099">
    <property type="entry name" value="Prephen_DH"/>
</dbReference>
<dbReference type="SUPFAM" id="SSF48179">
    <property type="entry name" value="6-phosphogluconate dehydrogenase C-terminal domain-like"/>
    <property type="match status" value="1"/>
</dbReference>
<dbReference type="Pfam" id="PF20463">
    <property type="entry name" value="PDH_C"/>
    <property type="match status" value="1"/>
</dbReference>
<dbReference type="PANTHER" id="PTHR21363:SF0">
    <property type="entry name" value="PREPHENATE DEHYDROGENASE [NADP(+)]"/>
    <property type="match status" value="1"/>
</dbReference>
<dbReference type="GO" id="GO:0008977">
    <property type="term" value="F:prephenate dehydrogenase (NAD+) activity"/>
    <property type="evidence" value="ECO:0007669"/>
    <property type="project" value="InterPro"/>
</dbReference>
<reference evidence="3" key="1">
    <citation type="submission" date="2017-10" db="EMBL/GenBank/DDBJ databases">
        <title>Paulinella longichromatophora chromatophore genome.</title>
        <authorList>
            <person name="Lhee D."/>
            <person name="Yoon H.S."/>
        </authorList>
    </citation>
    <scope>NUCLEOTIDE SEQUENCE</scope>
</reference>
<dbReference type="Gene3D" id="3.40.50.720">
    <property type="entry name" value="NAD(P)-binding Rossmann-like Domain"/>
    <property type="match status" value="1"/>
</dbReference>
<dbReference type="Gene3D" id="1.10.3660.10">
    <property type="entry name" value="6-phosphogluconate dehydrogenase C-terminal like domain"/>
    <property type="match status" value="1"/>
</dbReference>
<protein>
    <submittedName>
        <fullName evidence="3">Prephenate dehydrogenase</fullName>
    </submittedName>
</protein>
<keyword evidence="3" id="KW-0934">Plastid</keyword>
<sequence>MVHNQKSLLGIVGLGLIGGSLSLDLQAVGHTVHGLVSREETAQRALERELATVVSTDPKILSDCELVILAHPLKQLLTPSKELIEALSPSCIVTDVGSVKLPVLEKWQEIHPRFVASHPMAGTNESGVEAGVRGLFVSRPWIATPTNSTDPIALECVRKIAESVGSHWLLSDAKGHDRAVALVSHMPLVISTVLIKAISEETDPLIGALARALASSGFADTSRVGGGEPHIATGMMQNNTKALTDSILTYRQSLEKLEHLMAKGDWVQLSSEFENTKRLRPEFL</sequence>
<gene>
    <name evidence="3" type="primary">tyrA</name>
    <name evidence="3" type="ORF">PLO_595</name>
</gene>
<evidence type="ECO:0000313" key="3">
    <source>
        <dbReference type="EMBL" id="AUG32582.1"/>
    </source>
</evidence>
<dbReference type="EMBL" id="MG264610">
    <property type="protein sequence ID" value="AUG32582.1"/>
    <property type="molecule type" value="Genomic_DNA"/>
</dbReference>
<dbReference type="InterPro" id="IPR046826">
    <property type="entry name" value="PDH_N"/>
</dbReference>
<dbReference type="SUPFAM" id="SSF51735">
    <property type="entry name" value="NAD(P)-binding Rossmann-fold domains"/>
    <property type="match status" value="1"/>
</dbReference>
<dbReference type="InterPro" id="IPR036291">
    <property type="entry name" value="NAD(P)-bd_dom_sf"/>
</dbReference>
<dbReference type="GO" id="GO:0006571">
    <property type="term" value="P:tyrosine biosynthetic process"/>
    <property type="evidence" value="ECO:0007669"/>
    <property type="project" value="InterPro"/>
</dbReference>
<feature type="domain" description="Prephenate/arogenate dehydrogenase" evidence="2">
    <location>
        <begin position="7"/>
        <end position="284"/>
    </location>
</feature>
<dbReference type="InterPro" id="IPR046825">
    <property type="entry name" value="PDH_C"/>
</dbReference>
<name>A0A2H4ZPX8_9EUKA</name>
<keyword evidence="1" id="KW-0560">Oxidoreductase</keyword>
<dbReference type="PANTHER" id="PTHR21363">
    <property type="entry name" value="PREPHENATE DEHYDROGENASE"/>
    <property type="match status" value="1"/>
</dbReference>
<organism evidence="3">
    <name type="scientific">Paulinella longichromatophora</name>
    <dbReference type="NCBI Taxonomy" id="1708747"/>
    <lineage>
        <taxon>Eukaryota</taxon>
        <taxon>Sar</taxon>
        <taxon>Rhizaria</taxon>
        <taxon>Cercozoa</taxon>
        <taxon>Imbricatea</taxon>
        <taxon>Silicofilosea</taxon>
        <taxon>Euglyphida</taxon>
        <taxon>Paulinellidae</taxon>
        <taxon>Paulinella</taxon>
    </lineage>
</organism>
<proteinExistence type="predicted"/>
<evidence type="ECO:0000256" key="1">
    <source>
        <dbReference type="ARBA" id="ARBA00023002"/>
    </source>
</evidence>
<dbReference type="Pfam" id="PF02153">
    <property type="entry name" value="PDH_N"/>
    <property type="match status" value="1"/>
</dbReference>
<dbReference type="AlphaFoldDB" id="A0A2H4ZPX8"/>
<dbReference type="GO" id="GO:0070403">
    <property type="term" value="F:NAD+ binding"/>
    <property type="evidence" value="ECO:0007669"/>
    <property type="project" value="InterPro"/>
</dbReference>
<evidence type="ECO:0000259" key="2">
    <source>
        <dbReference type="PROSITE" id="PS51176"/>
    </source>
</evidence>
<dbReference type="InterPro" id="IPR050812">
    <property type="entry name" value="Preph/Arog_dehydrog"/>
</dbReference>
<dbReference type="GO" id="GO:0004665">
    <property type="term" value="F:prephenate dehydrogenase (NADP+) activity"/>
    <property type="evidence" value="ECO:0007669"/>
    <property type="project" value="InterPro"/>
</dbReference>
<dbReference type="InterPro" id="IPR008927">
    <property type="entry name" value="6-PGluconate_DH-like_C_sf"/>
</dbReference>
<dbReference type="PROSITE" id="PS51176">
    <property type="entry name" value="PDH_ADH"/>
    <property type="match status" value="1"/>
</dbReference>